<evidence type="ECO:0000313" key="2">
    <source>
        <dbReference type="EMBL" id="GIQ90515.1"/>
    </source>
</evidence>
<dbReference type="PROSITE" id="PS51379">
    <property type="entry name" value="4FE4S_FER_2"/>
    <property type="match status" value="1"/>
</dbReference>
<dbReference type="EMBL" id="BDIP01006281">
    <property type="protein sequence ID" value="GIQ90515.1"/>
    <property type="molecule type" value="Genomic_DNA"/>
</dbReference>
<dbReference type="PROSITE" id="PS00198">
    <property type="entry name" value="4FE4S_FER_1"/>
    <property type="match status" value="1"/>
</dbReference>
<dbReference type="InterPro" id="IPR017896">
    <property type="entry name" value="4Fe4S_Fe-S-bd"/>
</dbReference>
<name>A0A9K3D8V0_9EUKA</name>
<protein>
    <recommendedName>
        <fullName evidence="1">4Fe-4S ferredoxin-type domain-containing protein</fullName>
    </recommendedName>
</protein>
<accession>A0A9K3D8V0</accession>
<comment type="caution">
    <text evidence="2">The sequence shown here is derived from an EMBL/GenBank/DDBJ whole genome shotgun (WGS) entry which is preliminary data.</text>
</comment>
<dbReference type="InterPro" id="IPR017900">
    <property type="entry name" value="4Fe4S_Fe_S_CS"/>
</dbReference>
<keyword evidence="3" id="KW-1185">Reference proteome</keyword>
<dbReference type="Proteomes" id="UP000265618">
    <property type="component" value="Unassembled WGS sequence"/>
</dbReference>
<proteinExistence type="predicted"/>
<reference evidence="2 3" key="1">
    <citation type="journal article" date="2018" name="PLoS ONE">
        <title>The draft genome of Kipferlia bialata reveals reductive genome evolution in fornicate parasites.</title>
        <authorList>
            <person name="Tanifuji G."/>
            <person name="Takabayashi S."/>
            <person name="Kume K."/>
            <person name="Takagi M."/>
            <person name="Nakayama T."/>
            <person name="Kamikawa R."/>
            <person name="Inagaki Y."/>
            <person name="Hashimoto T."/>
        </authorList>
    </citation>
    <scope>NUCLEOTIDE SEQUENCE [LARGE SCALE GENOMIC DNA]</scope>
    <source>
        <strain evidence="2">NY0173</strain>
    </source>
</reference>
<organism evidence="2 3">
    <name type="scientific">Kipferlia bialata</name>
    <dbReference type="NCBI Taxonomy" id="797122"/>
    <lineage>
        <taxon>Eukaryota</taxon>
        <taxon>Metamonada</taxon>
        <taxon>Carpediemonas-like organisms</taxon>
        <taxon>Kipferlia</taxon>
    </lineage>
</organism>
<gene>
    <name evidence="2" type="ORF">KIPB_013339</name>
</gene>
<dbReference type="SUPFAM" id="SSF54862">
    <property type="entry name" value="4Fe-4S ferredoxins"/>
    <property type="match status" value="1"/>
</dbReference>
<dbReference type="AlphaFoldDB" id="A0A9K3D8V0"/>
<dbReference type="Pfam" id="PF12837">
    <property type="entry name" value="Fer4_6"/>
    <property type="match status" value="1"/>
</dbReference>
<evidence type="ECO:0000259" key="1">
    <source>
        <dbReference type="PROSITE" id="PS51379"/>
    </source>
</evidence>
<sequence>MPLGMAGMTVASFNPPSGRMDRIMAKTMGPLRIDPHKCLRCGQCIVACPYSALEFQDIEETPETTYDRSSIDMSIVYAPRREEVTQYIERTYSLYLCNLSLCTCVFLAEGG</sequence>
<dbReference type="Gene3D" id="3.30.70.20">
    <property type="match status" value="1"/>
</dbReference>
<evidence type="ECO:0000313" key="3">
    <source>
        <dbReference type="Proteomes" id="UP000265618"/>
    </source>
</evidence>
<feature type="domain" description="4Fe-4S ferredoxin-type" evidence="1">
    <location>
        <begin position="29"/>
        <end position="58"/>
    </location>
</feature>
<dbReference type="OrthoDB" id="10664970at2759"/>